<reference evidence="2" key="1">
    <citation type="submission" date="2020-11" db="EMBL/GenBank/DDBJ databases">
        <authorList>
            <person name="Whitehead M."/>
        </authorList>
    </citation>
    <scope>NUCLEOTIDE SEQUENCE</scope>
    <source>
        <strain evidence="2">EGII</strain>
    </source>
</reference>
<keyword evidence="3" id="KW-1185">Reference proteome</keyword>
<comment type="caution">
    <text evidence="2">The sequence shown here is derived from an EMBL/GenBank/DDBJ whole genome shotgun (WGS) entry which is preliminary data.</text>
</comment>
<name>A0A811UYA5_CERCA</name>
<dbReference type="EMBL" id="CAJHJT010000034">
    <property type="protein sequence ID" value="CAD7004232.1"/>
    <property type="molecule type" value="Genomic_DNA"/>
</dbReference>
<organism evidence="2 3">
    <name type="scientific">Ceratitis capitata</name>
    <name type="common">Mediterranean fruit fly</name>
    <name type="synonym">Tephritis capitata</name>
    <dbReference type="NCBI Taxonomy" id="7213"/>
    <lineage>
        <taxon>Eukaryota</taxon>
        <taxon>Metazoa</taxon>
        <taxon>Ecdysozoa</taxon>
        <taxon>Arthropoda</taxon>
        <taxon>Hexapoda</taxon>
        <taxon>Insecta</taxon>
        <taxon>Pterygota</taxon>
        <taxon>Neoptera</taxon>
        <taxon>Endopterygota</taxon>
        <taxon>Diptera</taxon>
        <taxon>Brachycera</taxon>
        <taxon>Muscomorpha</taxon>
        <taxon>Tephritoidea</taxon>
        <taxon>Tephritidae</taxon>
        <taxon>Ceratitis</taxon>
        <taxon>Ceratitis</taxon>
    </lineage>
</organism>
<dbReference type="AlphaFoldDB" id="A0A811UYA5"/>
<evidence type="ECO:0000313" key="2">
    <source>
        <dbReference type="EMBL" id="CAD7004232.1"/>
    </source>
</evidence>
<accession>A0A811UYA5</accession>
<evidence type="ECO:0000256" key="1">
    <source>
        <dbReference type="SAM" id="Phobius"/>
    </source>
</evidence>
<evidence type="ECO:0000313" key="3">
    <source>
        <dbReference type="Proteomes" id="UP000606786"/>
    </source>
</evidence>
<protein>
    <submittedName>
        <fullName evidence="2">(Mediterranean fruit fly) hypothetical protein</fullName>
    </submittedName>
</protein>
<feature type="transmembrane region" description="Helical" evidence="1">
    <location>
        <begin position="106"/>
        <end position="126"/>
    </location>
</feature>
<dbReference type="Proteomes" id="UP000606786">
    <property type="component" value="Unassembled WGS sequence"/>
</dbReference>
<keyword evidence="1" id="KW-0812">Transmembrane</keyword>
<keyword evidence="1" id="KW-1133">Transmembrane helix</keyword>
<sequence>MKTKNAWQRQSAKPRLMRLLRCSHQLLWRYSAINITSQTTGITTTVDVQQQLHFGKISTECRAIRRATAGLKGSKDRLAAQQQTKIKTATAIITQQQRETMPATTIVAIHNIVVVVVVVVVVVYLLSICAPSMPCTTERLHKSTTATILTSTTTIEWKQPAGNCPAATTPDTPEAMQSSKQTFLFLPHSSNNNNNSNSISNNGKM</sequence>
<gene>
    <name evidence="2" type="ORF">CCAP1982_LOCUS12651</name>
</gene>
<keyword evidence="1" id="KW-0472">Membrane</keyword>
<proteinExistence type="predicted"/>